<keyword evidence="1" id="KW-0808">Transferase</keyword>
<dbReference type="GO" id="GO:0017148">
    <property type="term" value="P:negative regulation of translation"/>
    <property type="evidence" value="ECO:0007669"/>
    <property type="project" value="UniProtKB-KW"/>
</dbReference>
<evidence type="ECO:0000259" key="7">
    <source>
        <dbReference type="PROSITE" id="PS50011"/>
    </source>
</evidence>
<gene>
    <name evidence="8" type="ORF">PGLA1383_LOCUS19767</name>
</gene>
<dbReference type="EMBL" id="CAJNNV010013196">
    <property type="protein sequence ID" value="CAE8601474.1"/>
    <property type="molecule type" value="Genomic_DNA"/>
</dbReference>
<evidence type="ECO:0000256" key="4">
    <source>
        <dbReference type="ARBA" id="ARBA00022840"/>
    </source>
</evidence>
<keyword evidence="2" id="KW-0547">Nucleotide-binding</keyword>
<accession>A0A813ET47</accession>
<dbReference type="Pfam" id="PF00069">
    <property type="entry name" value="Pkinase"/>
    <property type="match status" value="1"/>
</dbReference>
<dbReference type="PROSITE" id="PS50011">
    <property type="entry name" value="PROTEIN_KINASE_DOM"/>
    <property type="match status" value="1"/>
</dbReference>
<dbReference type="InterPro" id="IPR011009">
    <property type="entry name" value="Kinase-like_dom_sf"/>
</dbReference>
<comment type="caution">
    <text evidence="8">The sequence shown here is derived from an EMBL/GenBank/DDBJ whole genome shotgun (WGS) entry which is preliminary data.</text>
</comment>
<dbReference type="AlphaFoldDB" id="A0A813ET47"/>
<evidence type="ECO:0000256" key="5">
    <source>
        <dbReference type="ARBA" id="ARBA00023193"/>
    </source>
</evidence>
<evidence type="ECO:0000313" key="9">
    <source>
        <dbReference type="Proteomes" id="UP000654075"/>
    </source>
</evidence>
<name>A0A813ET47_POLGL</name>
<sequence length="154" mass="16588">DLKPQNLFVQQGDVLKIGDFGLSRSQCDRRDGERGKVGTPAYCAPEGGAKAGCSADIFSAALIILELLCPPFSTSMERAQVLEALRERGELPAHVDRVLPEHGALLRRMVSRCPDDRPTAEEVYAELKRLGEFGPPISPSAEASSLSTQSSGHI</sequence>
<evidence type="ECO:0000313" key="8">
    <source>
        <dbReference type="EMBL" id="CAE8601474.1"/>
    </source>
</evidence>
<organism evidence="8 9">
    <name type="scientific">Polarella glacialis</name>
    <name type="common">Dinoflagellate</name>
    <dbReference type="NCBI Taxonomy" id="89957"/>
    <lineage>
        <taxon>Eukaryota</taxon>
        <taxon>Sar</taxon>
        <taxon>Alveolata</taxon>
        <taxon>Dinophyceae</taxon>
        <taxon>Suessiales</taxon>
        <taxon>Suessiaceae</taxon>
        <taxon>Polarella</taxon>
    </lineage>
</organism>
<dbReference type="SUPFAM" id="SSF56112">
    <property type="entry name" value="Protein kinase-like (PK-like)"/>
    <property type="match status" value="1"/>
</dbReference>
<evidence type="ECO:0000256" key="6">
    <source>
        <dbReference type="SAM" id="MobiDB-lite"/>
    </source>
</evidence>
<keyword evidence="3" id="KW-0418">Kinase</keyword>
<dbReference type="OrthoDB" id="1405469at2759"/>
<dbReference type="InterPro" id="IPR000719">
    <property type="entry name" value="Prot_kinase_dom"/>
</dbReference>
<dbReference type="GO" id="GO:0005634">
    <property type="term" value="C:nucleus"/>
    <property type="evidence" value="ECO:0007669"/>
    <property type="project" value="TreeGrafter"/>
</dbReference>
<feature type="non-terminal residue" evidence="8">
    <location>
        <position position="1"/>
    </location>
</feature>
<dbReference type="Gene3D" id="1.10.510.10">
    <property type="entry name" value="Transferase(Phosphotransferase) domain 1"/>
    <property type="match status" value="1"/>
</dbReference>
<feature type="domain" description="Protein kinase" evidence="7">
    <location>
        <begin position="1"/>
        <end position="130"/>
    </location>
</feature>
<dbReference type="PANTHER" id="PTHR11042">
    <property type="entry name" value="EUKARYOTIC TRANSLATION INITIATION FACTOR 2-ALPHA KINASE EIF2-ALPHA KINASE -RELATED"/>
    <property type="match status" value="1"/>
</dbReference>
<dbReference type="GO" id="GO:0005524">
    <property type="term" value="F:ATP binding"/>
    <property type="evidence" value="ECO:0007669"/>
    <property type="project" value="UniProtKB-KW"/>
</dbReference>
<keyword evidence="4" id="KW-0067">ATP-binding</keyword>
<keyword evidence="5" id="KW-0652">Protein synthesis inhibitor</keyword>
<dbReference type="GO" id="GO:0004672">
    <property type="term" value="F:protein kinase activity"/>
    <property type="evidence" value="ECO:0007669"/>
    <property type="project" value="InterPro"/>
</dbReference>
<dbReference type="Proteomes" id="UP000654075">
    <property type="component" value="Unassembled WGS sequence"/>
</dbReference>
<evidence type="ECO:0000256" key="3">
    <source>
        <dbReference type="ARBA" id="ARBA00022777"/>
    </source>
</evidence>
<dbReference type="InterPro" id="IPR050339">
    <property type="entry name" value="CC_SR_Kinase"/>
</dbReference>
<feature type="region of interest" description="Disordered" evidence="6">
    <location>
        <begin position="135"/>
        <end position="154"/>
    </location>
</feature>
<dbReference type="GO" id="GO:0005737">
    <property type="term" value="C:cytoplasm"/>
    <property type="evidence" value="ECO:0007669"/>
    <property type="project" value="TreeGrafter"/>
</dbReference>
<keyword evidence="9" id="KW-1185">Reference proteome</keyword>
<evidence type="ECO:0000256" key="2">
    <source>
        <dbReference type="ARBA" id="ARBA00022741"/>
    </source>
</evidence>
<protein>
    <recommendedName>
        <fullName evidence="7">Protein kinase domain-containing protein</fullName>
    </recommendedName>
</protein>
<reference evidence="8" key="1">
    <citation type="submission" date="2021-02" db="EMBL/GenBank/DDBJ databases">
        <authorList>
            <person name="Dougan E. K."/>
            <person name="Rhodes N."/>
            <person name="Thang M."/>
            <person name="Chan C."/>
        </authorList>
    </citation>
    <scope>NUCLEOTIDE SEQUENCE</scope>
</reference>
<evidence type="ECO:0000256" key="1">
    <source>
        <dbReference type="ARBA" id="ARBA00022679"/>
    </source>
</evidence>
<feature type="compositionally biased region" description="Low complexity" evidence="6">
    <location>
        <begin position="139"/>
        <end position="154"/>
    </location>
</feature>
<proteinExistence type="predicted"/>